<dbReference type="GO" id="GO:0043138">
    <property type="term" value="F:3'-5' DNA helicase activity"/>
    <property type="evidence" value="ECO:0007669"/>
    <property type="project" value="TreeGrafter"/>
</dbReference>
<dbReference type="PANTHER" id="PTHR47957">
    <property type="entry name" value="ATP-DEPENDENT HELICASE HRQ1"/>
    <property type="match status" value="1"/>
</dbReference>
<protein>
    <submittedName>
        <fullName evidence="1">Uncharacterized protein</fullName>
    </submittedName>
</protein>
<dbReference type="GO" id="GO:0006289">
    <property type="term" value="P:nucleotide-excision repair"/>
    <property type="evidence" value="ECO:0007669"/>
    <property type="project" value="TreeGrafter"/>
</dbReference>
<dbReference type="GO" id="GO:0036297">
    <property type="term" value="P:interstrand cross-link repair"/>
    <property type="evidence" value="ECO:0007669"/>
    <property type="project" value="TreeGrafter"/>
</dbReference>
<evidence type="ECO:0000313" key="2">
    <source>
        <dbReference type="Proteomes" id="UP000464658"/>
    </source>
</evidence>
<reference evidence="1 2" key="1">
    <citation type="submission" date="2019-12" db="EMBL/GenBank/DDBJ databases">
        <title>Full genome sequence of a Bacillus safensis strain isolated from commercially available natto in Indonesia.</title>
        <authorList>
            <person name="Yoshida M."/>
            <person name="Uomi M."/>
            <person name="Waturangi D."/>
            <person name="Ekaputri J.J."/>
            <person name="Setiamarga D.H.E."/>
        </authorList>
    </citation>
    <scope>NUCLEOTIDE SEQUENCE [LARGE SCALE GENOMIC DNA]</scope>
    <source>
        <strain evidence="1 2">IDN1</strain>
    </source>
</reference>
<sequence length="166" mass="18955">MVIVDQSDVANVRIIGEMDRFSAMTLLHDEAIYLHEGVQYQVEKLDYEHLKAYVKQVDVEYYTDANLAVQLKVLEIDQTTEKEAVSVHYGDVTVNAMPTIFKKIRLSTGENIGSGPIHLPEEEIHTSAAWFELHEAERRFEEKTLEQLLLGIANVLQHIVPAFFDV</sequence>
<dbReference type="Proteomes" id="UP000464658">
    <property type="component" value="Chromosome"/>
</dbReference>
<gene>
    <name evidence="1" type="ORF">BsIDN1_38610</name>
</gene>
<proteinExistence type="predicted"/>
<organism evidence="1 2">
    <name type="scientific">Bacillus safensis</name>
    <dbReference type="NCBI Taxonomy" id="561879"/>
    <lineage>
        <taxon>Bacteria</taxon>
        <taxon>Bacillati</taxon>
        <taxon>Bacillota</taxon>
        <taxon>Bacilli</taxon>
        <taxon>Bacillales</taxon>
        <taxon>Bacillaceae</taxon>
        <taxon>Bacillus</taxon>
    </lineage>
</organism>
<dbReference type="PANTHER" id="PTHR47957:SF3">
    <property type="entry name" value="ATP-DEPENDENT HELICASE HRQ1"/>
    <property type="match status" value="1"/>
</dbReference>
<evidence type="ECO:0000313" key="1">
    <source>
        <dbReference type="EMBL" id="BBP90243.1"/>
    </source>
</evidence>
<dbReference type="AlphaFoldDB" id="A0A5S9MAU5"/>
<dbReference type="EMBL" id="AP021906">
    <property type="protein sequence ID" value="BBP90243.1"/>
    <property type="molecule type" value="Genomic_DNA"/>
</dbReference>
<accession>A0A5S9MAU5</accession>
<name>A0A5S9MAU5_BACIA</name>